<accession>K0T600</accession>
<sequence>MKCCGRRAIPMALRPPLSIKRAVPAAPRVHRGPSTPPSGPISVLGSSAAPRRHLCRLASHASSDLQIRRRRCRGEHVYKSTFDVANRRLTEARGCGATRLALGTPWFCSFFLGFRRYCSYSRGVGDFAWPGLTTHQEGPKSEFCPMTPELSVRALRDHWTEIRFGPFLTPIKFKERPPSFY</sequence>
<keyword evidence="2" id="KW-1185">Reference proteome</keyword>
<dbReference type="Proteomes" id="UP000266841">
    <property type="component" value="Unassembled WGS sequence"/>
</dbReference>
<protein>
    <submittedName>
        <fullName evidence="1">Uncharacterized protein</fullName>
    </submittedName>
</protein>
<dbReference type="AlphaFoldDB" id="K0T600"/>
<evidence type="ECO:0000313" key="2">
    <source>
        <dbReference type="Proteomes" id="UP000266841"/>
    </source>
</evidence>
<reference evidence="1 2" key="1">
    <citation type="journal article" date="2012" name="Genome Biol.">
        <title>Genome and low-iron response of an oceanic diatom adapted to chronic iron limitation.</title>
        <authorList>
            <person name="Lommer M."/>
            <person name="Specht M."/>
            <person name="Roy A.S."/>
            <person name="Kraemer L."/>
            <person name="Andreson R."/>
            <person name="Gutowska M.A."/>
            <person name="Wolf J."/>
            <person name="Bergner S.V."/>
            <person name="Schilhabel M.B."/>
            <person name="Klostermeier U.C."/>
            <person name="Beiko R.G."/>
            <person name="Rosenstiel P."/>
            <person name="Hippler M."/>
            <person name="Laroche J."/>
        </authorList>
    </citation>
    <scope>NUCLEOTIDE SEQUENCE [LARGE SCALE GENOMIC DNA]</scope>
    <source>
        <strain evidence="1 2">CCMP1005</strain>
    </source>
</reference>
<evidence type="ECO:0000313" key="1">
    <source>
        <dbReference type="EMBL" id="EJK65857.1"/>
    </source>
</evidence>
<organism evidence="1 2">
    <name type="scientific">Thalassiosira oceanica</name>
    <name type="common">Marine diatom</name>
    <dbReference type="NCBI Taxonomy" id="159749"/>
    <lineage>
        <taxon>Eukaryota</taxon>
        <taxon>Sar</taxon>
        <taxon>Stramenopiles</taxon>
        <taxon>Ochrophyta</taxon>
        <taxon>Bacillariophyta</taxon>
        <taxon>Coscinodiscophyceae</taxon>
        <taxon>Thalassiosirophycidae</taxon>
        <taxon>Thalassiosirales</taxon>
        <taxon>Thalassiosiraceae</taxon>
        <taxon>Thalassiosira</taxon>
    </lineage>
</organism>
<name>K0T600_THAOC</name>
<dbReference type="EMBL" id="AGNL01015411">
    <property type="protein sequence ID" value="EJK65857.1"/>
    <property type="molecule type" value="Genomic_DNA"/>
</dbReference>
<comment type="caution">
    <text evidence="1">The sequence shown here is derived from an EMBL/GenBank/DDBJ whole genome shotgun (WGS) entry which is preliminary data.</text>
</comment>
<proteinExistence type="predicted"/>
<gene>
    <name evidence="1" type="ORF">THAOC_13239</name>
</gene>